<dbReference type="GO" id="GO:0004368">
    <property type="term" value="F:glycerol-3-phosphate dehydrogenase (quinone) activity"/>
    <property type="evidence" value="ECO:0007669"/>
    <property type="project" value="UniProtKB-EC"/>
</dbReference>
<dbReference type="Gene3D" id="1.10.10.1100">
    <property type="entry name" value="BFD-like [2Fe-2S]-binding domain"/>
    <property type="match status" value="1"/>
</dbReference>
<dbReference type="EC" id="1.1.5.3" evidence="7 14"/>
<evidence type="ECO:0000313" key="18">
    <source>
        <dbReference type="Proteomes" id="UP000806577"/>
    </source>
</evidence>
<evidence type="ECO:0000256" key="7">
    <source>
        <dbReference type="ARBA" id="ARBA00013029"/>
    </source>
</evidence>
<dbReference type="GO" id="GO:0046174">
    <property type="term" value="P:polyol catabolic process"/>
    <property type="evidence" value="ECO:0007669"/>
    <property type="project" value="InterPro"/>
</dbReference>
<dbReference type="InterPro" id="IPR007419">
    <property type="entry name" value="BFD-like_2Fe2S-bd_dom"/>
</dbReference>
<dbReference type="GO" id="GO:0009331">
    <property type="term" value="C:glycerol-3-phosphate dehydrogenase (FAD) complex"/>
    <property type="evidence" value="ECO:0007669"/>
    <property type="project" value="UniProtKB-UniRule"/>
</dbReference>
<dbReference type="PROSITE" id="PS00978">
    <property type="entry name" value="FAD_G3PDH_2"/>
    <property type="match status" value="1"/>
</dbReference>
<evidence type="ECO:0000313" key="17">
    <source>
        <dbReference type="EMBL" id="URG51069.1"/>
    </source>
</evidence>
<comment type="similarity">
    <text evidence="5 14">Belongs to the FAD-dependent glycerol-3-phosphate dehydrogenase family.</text>
</comment>
<dbReference type="Proteomes" id="UP000806577">
    <property type="component" value="Chromosome"/>
</dbReference>
<dbReference type="PRINTS" id="PR01001">
    <property type="entry name" value="FADG3PDH"/>
</dbReference>
<evidence type="ECO:0000256" key="3">
    <source>
        <dbReference type="ARBA" id="ARBA00004202"/>
    </source>
</evidence>
<feature type="domain" description="FAD dependent oxidoreductase" evidence="15">
    <location>
        <begin position="11"/>
        <end position="360"/>
    </location>
</feature>
<dbReference type="KEGG" id="pqu:IG609_018755"/>
<evidence type="ECO:0000256" key="6">
    <source>
        <dbReference type="ARBA" id="ARBA00011331"/>
    </source>
</evidence>
<protein>
    <recommendedName>
        <fullName evidence="7 14">Glycerol-3-phosphate dehydrogenase</fullName>
        <ecNumber evidence="7 14">1.1.5.3</ecNumber>
    </recommendedName>
</protein>
<keyword evidence="18" id="KW-1185">Reference proteome</keyword>
<evidence type="ECO:0000256" key="4">
    <source>
        <dbReference type="ARBA" id="ARBA00005157"/>
    </source>
</evidence>
<dbReference type="GO" id="GO:0046168">
    <property type="term" value="P:glycerol-3-phosphate catabolic process"/>
    <property type="evidence" value="ECO:0007669"/>
    <property type="project" value="TreeGrafter"/>
</dbReference>
<keyword evidence="11 14" id="KW-0560">Oxidoreductase</keyword>
<dbReference type="Gene3D" id="3.50.50.60">
    <property type="entry name" value="FAD/NAD(P)-binding domain"/>
    <property type="match status" value="1"/>
</dbReference>
<evidence type="ECO:0000259" key="16">
    <source>
        <dbReference type="Pfam" id="PF04324"/>
    </source>
</evidence>
<dbReference type="PROSITE" id="PS00977">
    <property type="entry name" value="FAD_G3PDH_1"/>
    <property type="match status" value="1"/>
</dbReference>
<evidence type="ECO:0000256" key="10">
    <source>
        <dbReference type="ARBA" id="ARBA00022827"/>
    </source>
</evidence>
<evidence type="ECO:0000256" key="13">
    <source>
        <dbReference type="ARBA" id="ARBA00049055"/>
    </source>
</evidence>
<sequence>MQNTGNWRETDVVVIGGGATGAGTARDCALRGLRCLLLERYDIATGATGRNHGLLHSGARYAVTDGESARECIEENQILRRIARHCIEPTDGLFITLPEDDLGWQAQFITACQQAGIRAQALDPQEALRLEPAANPTLIGAVRVPDGSVDPFRLTAANMIDACENGAEVLTYHEVIGLIRNGDRITGVRVFDHKKGVETEIYAQVVVNAGGIWGQHIAEYADLRVRMFPAKGALLILGHRINNMVINRCRKPADADILVPGDTISLIGTTSTHIDYDQIDNMLVTPAEVETLMREGSMLAPTLASTRILRAYAGVRPLVASDSDPSGRSVSRGIVLLDHASRDGLEGFITITGGKLMTYRLMAEWVTDSICKKLGHEVACSTAQTPLPGSESLDEVRTAPHALSAYPAAKPLSAPLRGSAIYRHGERAERMLSGERLDRSLVCECEAVTAGEVRYAVESLQVNNLIDLRRRTRVGMGTCQGELCACRAAGLLCRLGTATPEQSLTQLSQFLNERWKGIRPVAWGNALRESEFTSWIYQGLCGLTASDSQEDRHAL</sequence>
<evidence type="ECO:0000256" key="12">
    <source>
        <dbReference type="ARBA" id="ARBA00023136"/>
    </source>
</evidence>
<dbReference type="Pfam" id="PF04324">
    <property type="entry name" value="Fer2_BFD"/>
    <property type="match status" value="1"/>
</dbReference>
<comment type="catalytic activity">
    <reaction evidence="13 14">
        <text>a quinone + sn-glycerol 3-phosphate = dihydroxyacetone phosphate + a quinol</text>
        <dbReference type="Rhea" id="RHEA:18977"/>
        <dbReference type="ChEBI" id="CHEBI:24646"/>
        <dbReference type="ChEBI" id="CHEBI:57597"/>
        <dbReference type="ChEBI" id="CHEBI:57642"/>
        <dbReference type="ChEBI" id="CHEBI:132124"/>
        <dbReference type="EC" id="1.1.5.3"/>
    </reaction>
</comment>
<dbReference type="InterPro" id="IPR041854">
    <property type="entry name" value="BFD-like_2Fe2S-bd_dom_sf"/>
</dbReference>
<dbReference type="InterPro" id="IPR006076">
    <property type="entry name" value="FAD-dep_OxRdtase"/>
</dbReference>
<evidence type="ECO:0000256" key="8">
    <source>
        <dbReference type="ARBA" id="ARBA00022475"/>
    </source>
</evidence>
<dbReference type="PANTHER" id="PTHR11985:SF35">
    <property type="entry name" value="ANAEROBIC GLYCEROL-3-PHOSPHATE DEHYDROGENASE SUBUNIT A"/>
    <property type="match status" value="1"/>
</dbReference>
<dbReference type="Gene3D" id="3.30.9.10">
    <property type="entry name" value="D-Amino Acid Oxidase, subunit A, domain 2"/>
    <property type="match status" value="1"/>
</dbReference>
<comment type="cofactor">
    <cofactor evidence="1">
        <name>FMN</name>
        <dbReference type="ChEBI" id="CHEBI:58210"/>
    </cofactor>
</comment>
<evidence type="ECO:0000256" key="2">
    <source>
        <dbReference type="ARBA" id="ARBA00001974"/>
    </source>
</evidence>
<dbReference type="CDD" id="cd19946">
    <property type="entry name" value="GlpA-like_Fer2_BFD-like"/>
    <property type="match status" value="1"/>
</dbReference>
<keyword evidence="9 14" id="KW-0285">Flavoprotein</keyword>
<feature type="domain" description="BFD-like [2Fe-2S]-binding" evidence="16">
    <location>
        <begin position="441"/>
        <end position="489"/>
    </location>
</feature>
<accession>A0A9Q2ETV9</accession>
<dbReference type="InterPro" id="IPR000447">
    <property type="entry name" value="G3P_DH_FAD-dep"/>
</dbReference>
<gene>
    <name evidence="17" type="primary">glpA</name>
    <name evidence="17" type="ORF">IG609_018755</name>
</gene>
<evidence type="ECO:0000256" key="5">
    <source>
        <dbReference type="ARBA" id="ARBA00007330"/>
    </source>
</evidence>
<evidence type="ECO:0000256" key="1">
    <source>
        <dbReference type="ARBA" id="ARBA00001917"/>
    </source>
</evidence>
<comment type="pathway">
    <text evidence="4">Polyol metabolism; glycerol degradation via glycerol kinase pathway; glycerone phosphate from sn-glycerol 3-phosphate (anaerobic route): step 1/1.</text>
</comment>
<dbReference type="InterPro" id="IPR036188">
    <property type="entry name" value="FAD/NAD-bd_sf"/>
</dbReference>
<dbReference type="SUPFAM" id="SSF51905">
    <property type="entry name" value="FAD/NAD(P)-binding domain"/>
    <property type="match status" value="1"/>
</dbReference>
<comment type="subcellular location">
    <subcellularLocation>
        <location evidence="3">Cell membrane</location>
        <topology evidence="3">Peripheral membrane protein</topology>
    </subcellularLocation>
</comment>
<dbReference type="PANTHER" id="PTHR11985">
    <property type="entry name" value="GLYCEROL-3-PHOSPHATE DEHYDROGENASE"/>
    <property type="match status" value="1"/>
</dbReference>
<dbReference type="FunFam" id="3.50.50.60:FF:000096">
    <property type="entry name" value="Glycerol-3-phosphate dehydrogenase"/>
    <property type="match status" value="1"/>
</dbReference>
<evidence type="ECO:0000256" key="9">
    <source>
        <dbReference type="ARBA" id="ARBA00022630"/>
    </source>
</evidence>
<reference evidence="17 18" key="1">
    <citation type="journal article" date="2021" name="Int. J. Syst. Evol. Microbiol.">
        <title>&lt;i&gt;Pectobacterium quasiaquaticum&lt;/i&gt; sp. nov., isolated from waterways.</title>
        <authorList>
            <person name="Ben Moussa H."/>
            <person name="Pedron J."/>
            <person name="Bertrand C."/>
            <person name="Hecquet A."/>
            <person name="Barny M.A."/>
        </authorList>
    </citation>
    <scope>NUCLEOTIDE SEQUENCE [LARGE SCALE GENOMIC DNA]</scope>
    <source>
        <strain evidence="17 18">A477-S1-J17</strain>
    </source>
</reference>
<keyword evidence="8" id="KW-1003">Cell membrane</keyword>
<dbReference type="GO" id="GO:0050660">
    <property type="term" value="F:flavin adenine dinucleotide binding"/>
    <property type="evidence" value="ECO:0007669"/>
    <property type="project" value="InterPro"/>
</dbReference>
<dbReference type="Pfam" id="PF01266">
    <property type="entry name" value="DAO"/>
    <property type="match status" value="1"/>
</dbReference>
<dbReference type="InterPro" id="IPR017752">
    <property type="entry name" value="G3P_DH_GlpA_su"/>
</dbReference>
<proteinExistence type="inferred from homology"/>
<dbReference type="NCBIfam" id="TIGR03377">
    <property type="entry name" value="glycerol3P_GlpA"/>
    <property type="match status" value="1"/>
</dbReference>
<organism evidence="17 18">
    <name type="scientific">Pectobacterium quasiaquaticum</name>
    <dbReference type="NCBI Taxonomy" id="2774015"/>
    <lineage>
        <taxon>Bacteria</taxon>
        <taxon>Pseudomonadati</taxon>
        <taxon>Pseudomonadota</taxon>
        <taxon>Gammaproteobacteria</taxon>
        <taxon>Enterobacterales</taxon>
        <taxon>Pectobacteriaceae</taxon>
        <taxon>Pectobacterium</taxon>
    </lineage>
</organism>
<dbReference type="NCBIfam" id="NF008313">
    <property type="entry name" value="PRK11101.1"/>
    <property type="match status" value="1"/>
</dbReference>
<keyword evidence="12" id="KW-0472">Membrane</keyword>
<evidence type="ECO:0000256" key="14">
    <source>
        <dbReference type="RuleBase" id="RU361217"/>
    </source>
</evidence>
<comment type="cofactor">
    <cofactor evidence="2 14">
        <name>FAD</name>
        <dbReference type="ChEBI" id="CHEBI:57692"/>
    </cofactor>
</comment>
<keyword evidence="10" id="KW-0274">FAD</keyword>
<name>A0A9Q2ETV9_9GAMM</name>
<evidence type="ECO:0000259" key="15">
    <source>
        <dbReference type="Pfam" id="PF01266"/>
    </source>
</evidence>
<dbReference type="GO" id="GO:0005886">
    <property type="term" value="C:plasma membrane"/>
    <property type="evidence" value="ECO:0007669"/>
    <property type="project" value="UniProtKB-SubCell"/>
</dbReference>
<comment type="subunit">
    <text evidence="6">Composed of a catalytic GlpA/B dimer and of membrane bound GlpC.</text>
</comment>
<dbReference type="GO" id="GO:0010181">
    <property type="term" value="F:FMN binding"/>
    <property type="evidence" value="ECO:0007669"/>
    <property type="project" value="InterPro"/>
</dbReference>
<dbReference type="FunFam" id="3.50.50.60:FF:000102">
    <property type="entry name" value="Glycerol-3-phosphate dehydrogenase"/>
    <property type="match status" value="1"/>
</dbReference>
<evidence type="ECO:0000256" key="11">
    <source>
        <dbReference type="ARBA" id="ARBA00023002"/>
    </source>
</evidence>
<dbReference type="EMBL" id="CP065177">
    <property type="protein sequence ID" value="URG51069.1"/>
    <property type="molecule type" value="Genomic_DNA"/>
</dbReference>
<dbReference type="AlphaFoldDB" id="A0A9Q2ETV9"/>